<dbReference type="AlphaFoldDB" id="A0AAV5VSK7"/>
<evidence type="ECO:0000313" key="3">
    <source>
        <dbReference type="Proteomes" id="UP001432322"/>
    </source>
</evidence>
<feature type="transmembrane region" description="Helical" evidence="1">
    <location>
        <begin position="42"/>
        <end position="66"/>
    </location>
</feature>
<accession>A0AAV5VSK7</accession>
<protein>
    <recommendedName>
        <fullName evidence="4">G protein-coupled receptor</fullName>
    </recommendedName>
</protein>
<comment type="caution">
    <text evidence="2">The sequence shown here is derived from an EMBL/GenBank/DDBJ whole genome shotgun (WGS) entry which is preliminary data.</text>
</comment>
<feature type="transmembrane region" description="Helical" evidence="1">
    <location>
        <begin position="205"/>
        <end position="227"/>
    </location>
</feature>
<organism evidence="2 3">
    <name type="scientific">Pristionchus fissidentatus</name>
    <dbReference type="NCBI Taxonomy" id="1538716"/>
    <lineage>
        <taxon>Eukaryota</taxon>
        <taxon>Metazoa</taxon>
        <taxon>Ecdysozoa</taxon>
        <taxon>Nematoda</taxon>
        <taxon>Chromadorea</taxon>
        <taxon>Rhabditida</taxon>
        <taxon>Rhabditina</taxon>
        <taxon>Diplogasteromorpha</taxon>
        <taxon>Diplogasteroidea</taxon>
        <taxon>Neodiplogasteridae</taxon>
        <taxon>Pristionchus</taxon>
    </lineage>
</organism>
<dbReference type="PANTHER" id="PTHR22943">
    <property type="entry name" value="7-TRANSMEMBRANE DOMAIN RECEPTOR C.ELEGANS"/>
    <property type="match status" value="1"/>
</dbReference>
<dbReference type="EMBL" id="BTSY01000004">
    <property type="protein sequence ID" value="GMT22672.1"/>
    <property type="molecule type" value="Genomic_DNA"/>
</dbReference>
<feature type="transmembrane region" description="Helical" evidence="1">
    <location>
        <begin position="86"/>
        <end position="111"/>
    </location>
</feature>
<feature type="transmembrane region" description="Helical" evidence="1">
    <location>
        <begin position="12"/>
        <end position="30"/>
    </location>
</feature>
<reference evidence="2" key="1">
    <citation type="submission" date="2023-10" db="EMBL/GenBank/DDBJ databases">
        <title>Genome assembly of Pristionchus species.</title>
        <authorList>
            <person name="Yoshida K."/>
            <person name="Sommer R.J."/>
        </authorList>
    </citation>
    <scope>NUCLEOTIDE SEQUENCE</scope>
    <source>
        <strain evidence="2">RS5133</strain>
    </source>
</reference>
<name>A0AAV5VSK7_9BILA</name>
<dbReference type="InterPro" id="IPR019428">
    <property type="entry name" value="7TM_GPCR_serpentine_rcpt_Str"/>
</dbReference>
<sequence>AMNAAAHIAFNWSMAVLSLASNLLLVYLVRKVKVVAMGNYTILIYISALMDVFIAFTNAVVVPVNIHMGKYSFVVFGEGTWQWPAVPGLISIYVFGLLFYQTFAILAFHFVYRYVIVQKSSPLLARLTMRHWTLLGVVFEIFYNVAMAFFLSHYEPRIGWKPDDRLVSDMSSYYGINMSRPFGHFHVVYAEIRGSSGAMTFNWPIVTYTLSIFGLISMLIMVMLVCAKGVLQMMKVLSSVFQTVFPIALSFAPVGCLVLLPLTGRTFGALGNYLMSMGTVFPAIDPLLMIACVQR</sequence>
<dbReference type="Proteomes" id="UP001432322">
    <property type="component" value="Unassembled WGS sequence"/>
</dbReference>
<proteinExistence type="predicted"/>
<keyword evidence="1" id="KW-0472">Membrane</keyword>
<dbReference type="PANTHER" id="PTHR22943:SF248">
    <property type="entry name" value="SEVEN TM RECEPTOR"/>
    <property type="match status" value="1"/>
</dbReference>
<evidence type="ECO:0000256" key="1">
    <source>
        <dbReference type="SAM" id="Phobius"/>
    </source>
</evidence>
<evidence type="ECO:0000313" key="2">
    <source>
        <dbReference type="EMBL" id="GMT22672.1"/>
    </source>
</evidence>
<dbReference type="Pfam" id="PF10326">
    <property type="entry name" value="7TM_GPCR_Str"/>
    <property type="match status" value="1"/>
</dbReference>
<keyword evidence="3" id="KW-1185">Reference proteome</keyword>
<keyword evidence="1" id="KW-0812">Transmembrane</keyword>
<feature type="non-terminal residue" evidence="2">
    <location>
        <position position="1"/>
    </location>
</feature>
<feature type="transmembrane region" description="Helical" evidence="1">
    <location>
        <begin position="273"/>
        <end position="293"/>
    </location>
</feature>
<evidence type="ECO:0008006" key="4">
    <source>
        <dbReference type="Google" id="ProtNLM"/>
    </source>
</evidence>
<feature type="transmembrane region" description="Helical" evidence="1">
    <location>
        <begin position="239"/>
        <end position="261"/>
    </location>
</feature>
<feature type="transmembrane region" description="Helical" evidence="1">
    <location>
        <begin position="132"/>
        <end position="154"/>
    </location>
</feature>
<keyword evidence="1" id="KW-1133">Transmembrane helix</keyword>
<gene>
    <name evidence="2" type="ORF">PFISCL1PPCAC_13969</name>
</gene>
<dbReference type="SUPFAM" id="SSF81321">
    <property type="entry name" value="Family A G protein-coupled receptor-like"/>
    <property type="match status" value="1"/>
</dbReference>
<feature type="non-terminal residue" evidence="2">
    <location>
        <position position="295"/>
    </location>
</feature>